<dbReference type="Proteomes" id="UP000009022">
    <property type="component" value="Unassembled WGS sequence"/>
</dbReference>
<dbReference type="PhylomeDB" id="B3RVZ6"/>
<keyword evidence="2" id="KW-1185">Reference proteome</keyword>
<dbReference type="CTD" id="6753332"/>
<gene>
    <name evidence="1" type="ORF">TRIADDRAFT_63887</name>
</gene>
<reference evidence="1 2" key="1">
    <citation type="journal article" date="2008" name="Nature">
        <title>The Trichoplax genome and the nature of placozoans.</title>
        <authorList>
            <person name="Srivastava M."/>
            <person name="Begovic E."/>
            <person name="Chapman J."/>
            <person name="Putnam N.H."/>
            <person name="Hellsten U."/>
            <person name="Kawashima T."/>
            <person name="Kuo A."/>
            <person name="Mitros T."/>
            <person name="Salamov A."/>
            <person name="Carpenter M.L."/>
            <person name="Signorovitch A.Y."/>
            <person name="Moreno M.A."/>
            <person name="Kamm K."/>
            <person name="Grimwood J."/>
            <person name="Schmutz J."/>
            <person name="Shapiro H."/>
            <person name="Grigoriev I.V."/>
            <person name="Buss L.W."/>
            <person name="Schierwater B."/>
            <person name="Dellaporta S.L."/>
            <person name="Rokhsar D.S."/>
        </authorList>
    </citation>
    <scope>NUCLEOTIDE SEQUENCE [LARGE SCALE GENOMIC DNA]</scope>
    <source>
        <strain evidence="1 2">Grell-BS-1999</strain>
    </source>
</reference>
<proteinExistence type="predicted"/>
<dbReference type="InParanoid" id="B3RVZ6"/>
<protein>
    <submittedName>
        <fullName evidence="1">Uncharacterized protein</fullName>
    </submittedName>
</protein>
<accession>B3RVZ6</accession>
<dbReference type="EMBL" id="DS985244">
    <property type="protein sequence ID" value="EDV26086.1"/>
    <property type="molecule type" value="Genomic_DNA"/>
</dbReference>
<dbReference type="HOGENOM" id="CLU_1456267_0_0_1"/>
<dbReference type="GeneID" id="6753332"/>
<organism evidence="1 2">
    <name type="scientific">Trichoplax adhaerens</name>
    <name type="common">Trichoplax reptans</name>
    <dbReference type="NCBI Taxonomy" id="10228"/>
    <lineage>
        <taxon>Eukaryota</taxon>
        <taxon>Metazoa</taxon>
        <taxon>Placozoa</taxon>
        <taxon>Uniplacotomia</taxon>
        <taxon>Trichoplacea</taxon>
        <taxon>Trichoplacidae</taxon>
        <taxon>Trichoplax</taxon>
    </lineage>
</organism>
<dbReference type="KEGG" id="tad:TRIADDRAFT_63887"/>
<name>B3RVZ6_TRIAD</name>
<dbReference type="AlphaFoldDB" id="B3RVZ6"/>
<evidence type="ECO:0000313" key="1">
    <source>
        <dbReference type="EMBL" id="EDV26086.1"/>
    </source>
</evidence>
<dbReference type="RefSeq" id="XP_002112119.1">
    <property type="nucleotide sequence ID" value="XM_002112083.1"/>
</dbReference>
<evidence type="ECO:0000313" key="2">
    <source>
        <dbReference type="Proteomes" id="UP000009022"/>
    </source>
</evidence>
<sequence>MAQSATVFSQPQPYEKATSERRVVYEGKLDENALASFMMKQACCCSCLPGFGCLFLQPCRAICWGRHEAHLQAQAVKVLIYEDAVEVRADPYMQCCTCCGAGAPPQPQNQIGCCWPSEKVIKAIPLDQISDVTISPTFECDRIRISSTVGGQNSSNYGIEIIGLQDIEAFKDAIFKQQSVRKAATGVMALPPSYT</sequence>